<evidence type="ECO:0000313" key="2">
    <source>
        <dbReference type="Proteomes" id="UP001392318"/>
    </source>
</evidence>
<protein>
    <submittedName>
        <fullName evidence="1">Uncharacterized protein</fullName>
    </submittedName>
</protein>
<keyword evidence="2" id="KW-1185">Reference proteome</keyword>
<reference evidence="1" key="1">
    <citation type="submission" date="2024-01" db="EMBL/GenBank/DDBJ databases">
        <title>The diversity of rhizobia nodulating Mimosa spp. in eleven states of Brazil covering several biomes is determined by host plant, location, and edaphic factors.</title>
        <authorList>
            <person name="Rouws L."/>
            <person name="Barauna A."/>
            <person name="Beukes C."/>
            <person name="De Faria S.M."/>
            <person name="Gross E."/>
            <person name="Dos Reis Junior F.B."/>
            <person name="Simon M."/>
            <person name="Maluk M."/>
            <person name="Odee D.W."/>
            <person name="Kenicer G."/>
            <person name="Young J.P.W."/>
            <person name="Reis V.M."/>
            <person name="Zilli J."/>
            <person name="James E.K."/>
        </authorList>
    </citation>
    <scope>NUCLEOTIDE SEQUENCE</scope>
    <source>
        <strain evidence="1">JPY452</strain>
    </source>
</reference>
<comment type="caution">
    <text evidence="1">The sequence shown here is derived from an EMBL/GenBank/DDBJ whole genome shotgun (WGS) entry which is preliminary data.</text>
</comment>
<proteinExistence type="predicted"/>
<dbReference type="Proteomes" id="UP001392318">
    <property type="component" value="Unassembled WGS sequence"/>
</dbReference>
<sequence length="90" mass="10453">MKITAKYVDDTVCVNYYGPVLNNGQGDQQAGVWAVSFLHRRRRLHVWDTNGHTWRSIAERSNDDKGWMMLGSNDYVPTRLLALLNWRMGQ</sequence>
<dbReference type="EMBL" id="JAYMRU010000007">
    <property type="protein sequence ID" value="MEM5400810.1"/>
    <property type="molecule type" value="Genomic_DNA"/>
</dbReference>
<evidence type="ECO:0000313" key="1">
    <source>
        <dbReference type="EMBL" id="MEM5400810.1"/>
    </source>
</evidence>
<accession>A0ACC6RGL2</accession>
<organism evidence="1 2">
    <name type="scientific">Paraburkholderia unamae</name>
    <dbReference type="NCBI Taxonomy" id="219649"/>
    <lineage>
        <taxon>Bacteria</taxon>
        <taxon>Pseudomonadati</taxon>
        <taxon>Pseudomonadota</taxon>
        <taxon>Betaproteobacteria</taxon>
        <taxon>Burkholderiales</taxon>
        <taxon>Burkholderiaceae</taxon>
        <taxon>Paraburkholderia</taxon>
    </lineage>
</organism>
<name>A0ACC6RGL2_9BURK</name>
<gene>
    <name evidence="1" type="ORF">VSR83_12025</name>
</gene>